<gene>
    <name evidence="1" type="ORF">EUBSIR_01312</name>
</gene>
<proteinExistence type="predicted"/>
<name>B0MN96_9FIRM</name>
<accession>B0MN96</accession>
<sequence>MSLYRHRYTQYHYIRCNLKSQEITALKTIQIIRAFYGNFTQNSENAGRTTLI</sequence>
<keyword evidence="2" id="KW-1185">Reference proteome</keyword>
<reference evidence="1" key="2">
    <citation type="submission" date="2014-06" db="EMBL/GenBank/DDBJ databases">
        <title>Draft genome sequence of Eubacterium siraeum (DSM 15702).</title>
        <authorList>
            <person name="Sudarsanam P."/>
            <person name="Ley R."/>
            <person name="Guruge J."/>
            <person name="Turnbaugh P.J."/>
            <person name="Mahowald M."/>
            <person name="Liep D."/>
            <person name="Gordon J."/>
        </authorList>
    </citation>
    <scope>NUCLEOTIDE SEQUENCE</scope>
    <source>
        <strain evidence="1">DSM 15702</strain>
    </source>
</reference>
<dbReference type="EMBL" id="ABCA03000045">
    <property type="protein sequence ID" value="EDS00828.1"/>
    <property type="molecule type" value="Genomic_DNA"/>
</dbReference>
<dbReference type="Proteomes" id="UP000005326">
    <property type="component" value="Unassembled WGS sequence"/>
</dbReference>
<reference evidence="1" key="1">
    <citation type="submission" date="2007-10" db="EMBL/GenBank/DDBJ databases">
        <authorList>
            <person name="Fulton L."/>
            <person name="Clifton S."/>
            <person name="Fulton B."/>
            <person name="Xu J."/>
            <person name="Minx P."/>
            <person name="Pepin K.H."/>
            <person name="Johnson M."/>
            <person name="Thiruvilangam P."/>
            <person name="Bhonagiri V."/>
            <person name="Nash W.E."/>
            <person name="Mardis E.R."/>
            <person name="Wilson R.K."/>
        </authorList>
    </citation>
    <scope>NUCLEOTIDE SEQUENCE [LARGE SCALE GENOMIC DNA]</scope>
    <source>
        <strain evidence="1">DSM 15702</strain>
    </source>
</reference>
<evidence type="ECO:0000313" key="1">
    <source>
        <dbReference type="EMBL" id="EDS00828.1"/>
    </source>
</evidence>
<dbReference type="AlphaFoldDB" id="B0MN96"/>
<comment type="caution">
    <text evidence="1">The sequence shown here is derived from an EMBL/GenBank/DDBJ whole genome shotgun (WGS) entry which is preliminary data.</text>
</comment>
<protein>
    <submittedName>
        <fullName evidence="1">Uncharacterized protein</fullName>
    </submittedName>
</protein>
<evidence type="ECO:0000313" key="2">
    <source>
        <dbReference type="Proteomes" id="UP000005326"/>
    </source>
</evidence>
<organism evidence="1 2">
    <name type="scientific">[Eubacterium] siraeum DSM 15702</name>
    <dbReference type="NCBI Taxonomy" id="428128"/>
    <lineage>
        <taxon>Bacteria</taxon>
        <taxon>Bacillati</taxon>
        <taxon>Bacillota</taxon>
        <taxon>Clostridia</taxon>
        <taxon>Eubacteriales</taxon>
        <taxon>Oscillospiraceae</taxon>
        <taxon>Oscillospiraceae incertae sedis</taxon>
    </lineage>
</organism>